<dbReference type="InterPro" id="IPR012902">
    <property type="entry name" value="N_methyl_site"/>
</dbReference>
<comment type="caution">
    <text evidence="1">The sequence shown here is derived from an EMBL/GenBank/DDBJ whole genome shotgun (WGS) entry which is preliminary data.</text>
</comment>
<dbReference type="AlphaFoldDB" id="A0A2H0TDP4"/>
<protein>
    <recommendedName>
        <fullName evidence="3">Type II secretion system protein GspI C-terminal domain-containing protein</fullName>
    </recommendedName>
</protein>
<organism evidence="1 2">
    <name type="scientific">Candidatus Niyogibacteria bacterium CG10_big_fil_rev_8_21_14_0_10_46_36</name>
    <dbReference type="NCBI Taxonomy" id="1974726"/>
    <lineage>
        <taxon>Bacteria</taxon>
        <taxon>Candidatus Niyogiibacteriota</taxon>
    </lineage>
</organism>
<sequence length="172" mass="18778">MDMFPKKNQKYMQGGFTLLETIVAISVLVLATVGPLTLASSSIRSASLARNQTAAYFLAEEALEYINNRVTSNSFSGANWLQGLDPLCSNPTCKIDVPANQISGCGGACALLKIGSDGLYGYGSGEETIFRRTVILDEIENEREAKVQVIVEWEQLGGIRQAAVEDHLFNWR</sequence>
<reference evidence="2" key="1">
    <citation type="submission" date="2017-09" db="EMBL/GenBank/DDBJ databases">
        <title>Depth-based differentiation of microbial function through sediment-hosted aquifers and enrichment of novel symbionts in the deep terrestrial subsurface.</title>
        <authorList>
            <person name="Probst A.J."/>
            <person name="Ladd B."/>
            <person name="Jarett J.K."/>
            <person name="Geller-Mcgrath D.E."/>
            <person name="Sieber C.M.K."/>
            <person name="Emerson J.B."/>
            <person name="Anantharaman K."/>
            <person name="Thomas B.C."/>
            <person name="Malmstrom R."/>
            <person name="Stieglmeier M."/>
            <person name="Klingl A."/>
            <person name="Woyke T."/>
            <person name="Ryan C.M."/>
            <person name="Banfield J.F."/>
        </authorList>
    </citation>
    <scope>NUCLEOTIDE SEQUENCE [LARGE SCALE GENOMIC DNA]</scope>
</reference>
<proteinExistence type="predicted"/>
<accession>A0A2H0TDP4</accession>
<dbReference type="NCBIfam" id="TIGR02532">
    <property type="entry name" value="IV_pilin_GFxxxE"/>
    <property type="match status" value="1"/>
</dbReference>
<dbReference type="Proteomes" id="UP000231503">
    <property type="component" value="Unassembled WGS sequence"/>
</dbReference>
<gene>
    <name evidence="1" type="ORF">COU47_02035</name>
</gene>
<dbReference type="EMBL" id="PFCO01000004">
    <property type="protein sequence ID" value="PIR69663.1"/>
    <property type="molecule type" value="Genomic_DNA"/>
</dbReference>
<evidence type="ECO:0000313" key="2">
    <source>
        <dbReference type="Proteomes" id="UP000231503"/>
    </source>
</evidence>
<name>A0A2H0TDP4_9BACT</name>
<evidence type="ECO:0008006" key="3">
    <source>
        <dbReference type="Google" id="ProtNLM"/>
    </source>
</evidence>
<evidence type="ECO:0000313" key="1">
    <source>
        <dbReference type="EMBL" id="PIR69663.1"/>
    </source>
</evidence>